<feature type="compositionally biased region" description="Basic and acidic residues" evidence="1">
    <location>
        <begin position="147"/>
        <end position="163"/>
    </location>
</feature>
<accession>A0AAP8ISY3</accession>
<dbReference type="EMBL" id="PKJN01000001">
    <property type="protein sequence ID" value="PKZ60072.1"/>
    <property type="molecule type" value="Genomic_DNA"/>
</dbReference>
<feature type="region of interest" description="Disordered" evidence="1">
    <location>
        <begin position="147"/>
        <end position="298"/>
    </location>
</feature>
<feature type="compositionally biased region" description="Basic and acidic residues" evidence="1">
    <location>
        <begin position="260"/>
        <end position="288"/>
    </location>
</feature>
<protein>
    <submittedName>
        <fullName evidence="3">ATPase</fullName>
    </submittedName>
</protein>
<comment type="caution">
    <text evidence="3">The sequence shown here is derived from an EMBL/GenBank/DDBJ whole genome shotgun (WGS) entry which is preliminary data.</text>
</comment>
<evidence type="ECO:0000256" key="1">
    <source>
        <dbReference type="SAM" id="MobiDB-lite"/>
    </source>
</evidence>
<dbReference type="AlphaFoldDB" id="A0AAP8ISY3"/>
<organism evidence="3 4">
    <name type="scientific">Gardnerella vaginalis</name>
    <dbReference type="NCBI Taxonomy" id="2702"/>
    <lineage>
        <taxon>Bacteria</taxon>
        <taxon>Bacillati</taxon>
        <taxon>Actinomycetota</taxon>
        <taxon>Actinomycetes</taxon>
        <taxon>Bifidobacteriales</taxon>
        <taxon>Bifidobacteriaceae</taxon>
        <taxon>Gardnerella</taxon>
    </lineage>
</organism>
<feature type="compositionally biased region" description="Basic and acidic residues" evidence="1">
    <location>
        <begin position="193"/>
        <end position="245"/>
    </location>
</feature>
<keyword evidence="2" id="KW-0812">Transmembrane</keyword>
<sequence>MNQHSSDNVETNQKKKLIILIAGIVVLALALGTVGTLWYMKQTERTKAARRQCEIKVAQVSKANAVWKSLVHNSVITDLTKGDSDNAKELAKIMSEKVPDAVSCTANSPEELGSQSAEALAASEWYAVKAKKVRELAVTLIDENNKKDKDKDKQDEETKKQEINESTGIVIQRSNVVPPKPKPTPAPTTNTQDTKKQKTEKKPETKTNKKPEKNSNAENPQCKKGDKNCTEPKGKNTSEEDKENGKPPIKKGSEGGAGAEKPKGNDGQKDPDGKAKKGEQDSSDKKPAPDIIAGSQQP</sequence>
<evidence type="ECO:0000256" key="2">
    <source>
        <dbReference type="SAM" id="Phobius"/>
    </source>
</evidence>
<name>A0AAP8ISY3_GARVA</name>
<feature type="transmembrane region" description="Helical" evidence="2">
    <location>
        <begin position="17"/>
        <end position="40"/>
    </location>
</feature>
<evidence type="ECO:0000313" key="4">
    <source>
        <dbReference type="Proteomes" id="UP000234905"/>
    </source>
</evidence>
<keyword evidence="2" id="KW-1133">Transmembrane helix</keyword>
<reference evidence="3 4" key="1">
    <citation type="submission" date="2017-12" db="EMBL/GenBank/DDBJ databases">
        <title>Phylogenetic diversity of female urinary microbiome.</title>
        <authorList>
            <person name="Thomas-White K."/>
            <person name="Wolfe A.J."/>
        </authorList>
    </citation>
    <scope>NUCLEOTIDE SEQUENCE [LARGE SCALE GENOMIC DNA]</scope>
    <source>
        <strain evidence="3 4">UMB0682</strain>
    </source>
</reference>
<keyword evidence="2" id="KW-0472">Membrane</keyword>
<dbReference type="Proteomes" id="UP000234905">
    <property type="component" value="Unassembled WGS sequence"/>
</dbReference>
<feature type="compositionally biased region" description="Polar residues" evidence="1">
    <location>
        <begin position="164"/>
        <end position="174"/>
    </location>
</feature>
<evidence type="ECO:0000313" key="3">
    <source>
        <dbReference type="EMBL" id="PKZ60072.1"/>
    </source>
</evidence>
<gene>
    <name evidence="3" type="ORF">CYJ61_01340</name>
</gene>
<proteinExistence type="predicted"/>